<dbReference type="PROSITE" id="PS50062">
    <property type="entry name" value="BCL2_FAMILY"/>
    <property type="match status" value="1"/>
</dbReference>
<feature type="non-terminal residue" evidence="2">
    <location>
        <position position="175"/>
    </location>
</feature>
<dbReference type="Proteomes" id="UP000736164">
    <property type="component" value="Unassembled WGS sequence"/>
</dbReference>
<gene>
    <name evidence="2" type="primary">Bcl2l15</name>
    <name evidence="2" type="ORF">GTO95_0001450</name>
</gene>
<dbReference type="SUPFAM" id="SSF56854">
    <property type="entry name" value="Bcl-2 inhibitors of programmed cell death"/>
    <property type="match status" value="1"/>
</dbReference>
<dbReference type="AlphaFoldDB" id="A0A8J7TGW0"/>
<dbReference type="InterPro" id="IPR033543">
    <property type="entry name" value="BCL2L15"/>
</dbReference>
<comment type="caution">
    <text evidence="2">The sequence shown here is derived from an EMBL/GenBank/DDBJ whole genome shotgun (WGS) entry which is preliminary data.</text>
</comment>
<sequence>MAPKDFKQQTSSVIQCLFEEPGLKPRSLILEDTVVADGVGDEEDSFDPVIIADKLRQLGDDYNEKVIKPHMDKFLNQARSAAADQAALAFSDAVESLCKSWPSEGAEVRQEKYLLKASVTVGLYAYKKCPNLSETIQSVLTQFVETRLGSWIVQQGGWVSVLPYLLKFCSEQVLQ</sequence>
<dbReference type="GO" id="GO:0006915">
    <property type="term" value="P:apoptotic process"/>
    <property type="evidence" value="ECO:0007669"/>
    <property type="project" value="UniProtKB-KW"/>
</dbReference>
<keyword evidence="1" id="KW-0053">Apoptosis</keyword>
<evidence type="ECO:0000256" key="1">
    <source>
        <dbReference type="ARBA" id="ARBA00022703"/>
    </source>
</evidence>
<dbReference type="InterPro" id="IPR036834">
    <property type="entry name" value="Bcl-2-like_sf"/>
</dbReference>
<proteinExistence type="predicted"/>
<evidence type="ECO:0000313" key="2">
    <source>
        <dbReference type="EMBL" id="MBN3323089.1"/>
    </source>
</evidence>
<evidence type="ECO:0000313" key="3">
    <source>
        <dbReference type="Proteomes" id="UP000736164"/>
    </source>
</evidence>
<dbReference type="GO" id="GO:0042981">
    <property type="term" value="P:regulation of apoptotic process"/>
    <property type="evidence" value="ECO:0007669"/>
    <property type="project" value="InterPro"/>
</dbReference>
<feature type="non-terminal residue" evidence="2">
    <location>
        <position position="1"/>
    </location>
</feature>
<dbReference type="PANTHER" id="PTHR36466">
    <property type="entry name" value="BCL-2-LIKE PROTEIN 15"/>
    <property type="match status" value="1"/>
</dbReference>
<accession>A0A8J7TGW0</accession>
<dbReference type="EMBL" id="JAAWVO010062913">
    <property type="protein sequence ID" value="MBN3323089.1"/>
    <property type="molecule type" value="Genomic_DNA"/>
</dbReference>
<dbReference type="InterPro" id="IPR002475">
    <property type="entry name" value="Bcl2-like"/>
</dbReference>
<reference evidence="2" key="1">
    <citation type="journal article" date="2021" name="Cell">
        <title>Tracing the genetic footprints of vertebrate landing in non-teleost ray-finned fishes.</title>
        <authorList>
            <person name="Bi X."/>
            <person name="Wang K."/>
            <person name="Yang L."/>
            <person name="Pan H."/>
            <person name="Jiang H."/>
            <person name="Wei Q."/>
            <person name="Fang M."/>
            <person name="Yu H."/>
            <person name="Zhu C."/>
            <person name="Cai Y."/>
            <person name="He Y."/>
            <person name="Gan X."/>
            <person name="Zeng H."/>
            <person name="Yu D."/>
            <person name="Zhu Y."/>
            <person name="Jiang H."/>
            <person name="Qiu Q."/>
            <person name="Yang H."/>
            <person name="Zhang Y.E."/>
            <person name="Wang W."/>
            <person name="Zhu M."/>
            <person name="He S."/>
            <person name="Zhang G."/>
        </authorList>
    </citation>
    <scope>NUCLEOTIDE SEQUENCE</scope>
    <source>
        <strain evidence="2">Allg_001</strain>
    </source>
</reference>
<dbReference type="PANTHER" id="PTHR36466:SF1">
    <property type="entry name" value="BCL-2-LIKE PROTEIN 15"/>
    <property type="match status" value="1"/>
</dbReference>
<dbReference type="Gene3D" id="1.10.437.10">
    <property type="entry name" value="Blc2-like"/>
    <property type="match status" value="1"/>
</dbReference>
<organism evidence="2 3">
    <name type="scientific">Atractosteus spatula</name>
    <name type="common">Alligator gar</name>
    <name type="synonym">Lepisosteus spatula</name>
    <dbReference type="NCBI Taxonomy" id="7917"/>
    <lineage>
        <taxon>Eukaryota</taxon>
        <taxon>Metazoa</taxon>
        <taxon>Chordata</taxon>
        <taxon>Craniata</taxon>
        <taxon>Vertebrata</taxon>
        <taxon>Euteleostomi</taxon>
        <taxon>Actinopterygii</taxon>
        <taxon>Neopterygii</taxon>
        <taxon>Holostei</taxon>
        <taxon>Semionotiformes</taxon>
        <taxon>Lepisosteidae</taxon>
        <taxon>Atractosteus</taxon>
    </lineage>
</organism>
<name>A0A8J7TGW0_ATRSP</name>
<keyword evidence="3" id="KW-1185">Reference proteome</keyword>
<protein>
    <submittedName>
        <fullName evidence="2">B2L15 protein</fullName>
    </submittedName>
</protein>